<dbReference type="PROSITE" id="PS50011">
    <property type="entry name" value="PROTEIN_KINASE_DOM"/>
    <property type="match status" value="1"/>
</dbReference>
<keyword evidence="23" id="KW-1185">Reference proteome</keyword>
<dbReference type="SMART" id="SM00219">
    <property type="entry name" value="TyrKc"/>
    <property type="match status" value="1"/>
</dbReference>
<dbReference type="InterPro" id="IPR008266">
    <property type="entry name" value="Tyr_kinase_AS"/>
</dbReference>
<evidence type="ECO:0000256" key="5">
    <source>
        <dbReference type="ARBA" id="ARBA00022723"/>
    </source>
</evidence>
<dbReference type="SUPFAM" id="SSF55550">
    <property type="entry name" value="SH2 domain"/>
    <property type="match status" value="1"/>
</dbReference>
<evidence type="ECO:0000256" key="8">
    <source>
        <dbReference type="ARBA" id="ARBA00022777"/>
    </source>
</evidence>
<dbReference type="SUPFAM" id="SSF56112">
    <property type="entry name" value="Protein kinase-like (PK-like)"/>
    <property type="match status" value="1"/>
</dbReference>
<feature type="non-terminal residue" evidence="22">
    <location>
        <position position="619"/>
    </location>
</feature>
<evidence type="ECO:0000256" key="6">
    <source>
        <dbReference type="ARBA" id="ARBA00022741"/>
    </source>
</evidence>
<feature type="non-terminal residue" evidence="22">
    <location>
        <position position="1"/>
    </location>
</feature>
<dbReference type="InterPro" id="IPR011993">
    <property type="entry name" value="PH-like_dom_sf"/>
</dbReference>
<dbReference type="InterPro" id="IPR001562">
    <property type="entry name" value="Znf_Btk_motif"/>
</dbReference>
<dbReference type="InterPro" id="IPR011009">
    <property type="entry name" value="Kinase-like_dom_sf"/>
</dbReference>
<dbReference type="Gene3D" id="2.30.30.40">
    <property type="entry name" value="SH3 Domains"/>
    <property type="match status" value="1"/>
</dbReference>
<dbReference type="PANTHER" id="PTHR24418">
    <property type="entry name" value="TYROSINE-PROTEIN KINASE"/>
    <property type="match status" value="1"/>
</dbReference>
<evidence type="ECO:0000256" key="16">
    <source>
        <dbReference type="PROSITE-ProRule" id="PRU00432"/>
    </source>
</evidence>
<dbReference type="Pfam" id="PF07714">
    <property type="entry name" value="PK_Tyr_Ser-Thr"/>
    <property type="match status" value="1"/>
</dbReference>
<dbReference type="STRING" id="85066.A0A091EWZ6"/>
<sequence length="619" mass="70886">SVILESIFLKRSQQKKKTSPLNFKKRLVVLTESKLSYYEYDFERKKGSVDIEKITCVETVAPENNPPPERQVPVRRVPGSLRLELLQQAGDAALGHTHLPSSSTVIRYNSDLVQKYHPCFWIDGQYLCCSQTAKNAPGKGLTWCVCKPDHVPRSPSRRGKMVMKPLPPEPAPSTAGEMKKVVALYNYEPMNAQDLQLQKGEEYFILEESHLPWWKALDKNGREGYIPSNYVTETRNSLEIFEWYSKNITRSQAEQLLKQEGKEGGFIVRDSTSKTGKYTVSVYAKSSADPQGTIRHYVVCCTPQNQYYLAEKHLFNSIPELITYHQHNSAGLISRLKYPVSQQKKSAPSTAGLGYGSWEIDPKDLTFLKELGTGQFGVVKYGKWRGQYNVAIKMIREGSMSEDEFIDEAKVMMNLSHEKLVQLYGVCTKQRPIFIITEYMANGCLLNFLRETRQRFQPAELLEMCKDVCEAMEYLESKQFLHRDLAARNCLVNDQGIVKVSDFGLSRYVLDDEYTSSMGSKFPVRWSPPEVLLYSKFSSKSDVWSFGVLMWEVYSLGKMPYERFNNSETTEHVIQGLRLYRPQAASERVYAIMYSCWHEKPEERPTFTALLGSILDIAD</sequence>
<reference evidence="22 23" key="1">
    <citation type="submission" date="2014-04" db="EMBL/GenBank/DDBJ databases">
        <title>Genome evolution of avian class.</title>
        <authorList>
            <person name="Zhang G."/>
            <person name="Li C."/>
        </authorList>
    </citation>
    <scope>NUCLEOTIDE SEQUENCE [LARGE SCALE GENOMIC DNA]</scope>
    <source>
        <strain evidence="22">BGI_N302</strain>
    </source>
</reference>
<dbReference type="InterPro" id="IPR000719">
    <property type="entry name" value="Prot_kinase_dom"/>
</dbReference>
<dbReference type="GO" id="GO:0005524">
    <property type="term" value="F:ATP binding"/>
    <property type="evidence" value="ECO:0007669"/>
    <property type="project" value="UniProtKB-UniRule"/>
</dbReference>
<dbReference type="PRINTS" id="PR00401">
    <property type="entry name" value="SH2DOMAIN"/>
</dbReference>
<evidence type="ECO:0000256" key="15">
    <source>
        <dbReference type="PROSITE-ProRule" id="PRU00192"/>
    </source>
</evidence>
<dbReference type="InterPro" id="IPR001452">
    <property type="entry name" value="SH3_domain"/>
</dbReference>
<dbReference type="InterPro" id="IPR001849">
    <property type="entry name" value="PH_domain"/>
</dbReference>
<evidence type="ECO:0000313" key="23">
    <source>
        <dbReference type="Proteomes" id="UP000052976"/>
    </source>
</evidence>
<accession>A0A091EWZ6</accession>
<keyword evidence="9" id="KW-0862">Zinc</keyword>
<dbReference type="Pfam" id="PF00018">
    <property type="entry name" value="SH3_1"/>
    <property type="match status" value="1"/>
</dbReference>
<dbReference type="Gene3D" id="3.30.505.10">
    <property type="entry name" value="SH2 domain"/>
    <property type="match status" value="1"/>
</dbReference>
<evidence type="ECO:0000256" key="14">
    <source>
        <dbReference type="PROSITE-ProRule" id="PRU00191"/>
    </source>
</evidence>
<dbReference type="CDD" id="cd11906">
    <property type="entry name" value="SH3_BTK"/>
    <property type="match status" value="1"/>
</dbReference>
<evidence type="ECO:0000256" key="13">
    <source>
        <dbReference type="ARBA" id="ARBA00051245"/>
    </source>
</evidence>
<feature type="domain" description="Protein kinase" evidence="21">
    <location>
        <begin position="365"/>
        <end position="619"/>
    </location>
</feature>
<dbReference type="InterPro" id="IPR036860">
    <property type="entry name" value="SH2_dom_sf"/>
</dbReference>
<evidence type="ECO:0000256" key="11">
    <source>
        <dbReference type="ARBA" id="ARBA00022999"/>
    </source>
</evidence>
<dbReference type="GO" id="GO:0008270">
    <property type="term" value="F:zinc ion binding"/>
    <property type="evidence" value="ECO:0007669"/>
    <property type="project" value="UniProtKB-KW"/>
</dbReference>
<keyword evidence="4 18" id="KW-0808">Transferase</keyword>
<evidence type="ECO:0000313" key="22">
    <source>
        <dbReference type="EMBL" id="KFO61072.1"/>
    </source>
</evidence>
<evidence type="ECO:0000256" key="9">
    <source>
        <dbReference type="ARBA" id="ARBA00022833"/>
    </source>
</evidence>
<dbReference type="Gene3D" id="2.30.29.30">
    <property type="entry name" value="Pleckstrin-homology domain (PH domain)/Phosphotyrosine-binding domain (PTB)"/>
    <property type="match status" value="1"/>
</dbReference>
<keyword evidence="3" id="KW-0597">Phosphoprotein</keyword>
<keyword evidence="11 14" id="KW-0727">SH2 domain</keyword>
<dbReference type="Proteomes" id="UP000052976">
    <property type="component" value="Unassembled WGS sequence"/>
</dbReference>
<keyword evidence="12 18" id="KW-0829">Tyrosine-protein kinase</keyword>
<dbReference type="Pfam" id="PF00779">
    <property type="entry name" value="BTK"/>
    <property type="match status" value="1"/>
</dbReference>
<dbReference type="AlphaFoldDB" id="A0A091EWZ6"/>
<dbReference type="PROSITE" id="PS00107">
    <property type="entry name" value="PROTEIN_KINASE_ATP"/>
    <property type="match status" value="1"/>
</dbReference>
<keyword evidence="6 17" id="KW-0547">Nucleotide-binding</keyword>
<evidence type="ECO:0000256" key="12">
    <source>
        <dbReference type="ARBA" id="ARBA00023137"/>
    </source>
</evidence>
<dbReference type="GO" id="GO:0004715">
    <property type="term" value="F:non-membrane spanning protein tyrosine kinase activity"/>
    <property type="evidence" value="ECO:0007669"/>
    <property type="project" value="UniProtKB-EC"/>
</dbReference>
<dbReference type="SUPFAM" id="SSF50044">
    <property type="entry name" value="SH3-domain"/>
    <property type="match status" value="1"/>
</dbReference>
<keyword evidence="10 17" id="KW-0067">ATP-binding</keyword>
<dbReference type="PRINTS" id="PR00109">
    <property type="entry name" value="TYRKINASE"/>
</dbReference>
<keyword evidence="7 16" id="KW-0863">Zinc-finger</keyword>
<dbReference type="InterPro" id="IPR036028">
    <property type="entry name" value="SH3-like_dom_sf"/>
</dbReference>
<evidence type="ECO:0000256" key="1">
    <source>
        <dbReference type="ARBA" id="ARBA00001947"/>
    </source>
</evidence>
<comment type="catalytic activity">
    <reaction evidence="13 18">
        <text>L-tyrosyl-[protein] + ATP = O-phospho-L-tyrosyl-[protein] + ADP + H(+)</text>
        <dbReference type="Rhea" id="RHEA:10596"/>
        <dbReference type="Rhea" id="RHEA-COMP:10136"/>
        <dbReference type="Rhea" id="RHEA-COMP:20101"/>
        <dbReference type="ChEBI" id="CHEBI:15378"/>
        <dbReference type="ChEBI" id="CHEBI:30616"/>
        <dbReference type="ChEBI" id="CHEBI:46858"/>
        <dbReference type="ChEBI" id="CHEBI:61978"/>
        <dbReference type="ChEBI" id="CHEBI:456216"/>
        <dbReference type="EC" id="2.7.10.2"/>
    </reaction>
</comment>
<dbReference type="FunFam" id="3.30.505.10:FF:000040">
    <property type="entry name" value="Tyrosine-protein kinase"/>
    <property type="match status" value="1"/>
</dbReference>
<dbReference type="InterPro" id="IPR020635">
    <property type="entry name" value="Tyr_kinase_cat_dom"/>
</dbReference>
<dbReference type="EMBL" id="KK719050">
    <property type="protein sequence ID" value="KFO61072.1"/>
    <property type="molecule type" value="Genomic_DNA"/>
</dbReference>
<evidence type="ECO:0000259" key="21">
    <source>
        <dbReference type="PROSITE" id="PS50011"/>
    </source>
</evidence>
<dbReference type="GO" id="GO:0035556">
    <property type="term" value="P:intracellular signal transduction"/>
    <property type="evidence" value="ECO:0007669"/>
    <property type="project" value="InterPro"/>
</dbReference>
<dbReference type="SMART" id="SM00252">
    <property type="entry name" value="SH2"/>
    <property type="match status" value="1"/>
</dbReference>
<keyword evidence="8 18" id="KW-0418">Kinase</keyword>
<dbReference type="Pfam" id="PF00017">
    <property type="entry name" value="SH2"/>
    <property type="match status" value="1"/>
</dbReference>
<feature type="domain" description="SH2" evidence="19">
    <location>
        <begin position="243"/>
        <end position="340"/>
    </location>
</feature>
<organism evidence="22 23">
    <name type="scientific">Corvus brachyrhynchos</name>
    <name type="common">American crow</name>
    <dbReference type="NCBI Taxonomy" id="85066"/>
    <lineage>
        <taxon>Eukaryota</taxon>
        <taxon>Metazoa</taxon>
        <taxon>Chordata</taxon>
        <taxon>Craniata</taxon>
        <taxon>Vertebrata</taxon>
        <taxon>Euteleostomi</taxon>
        <taxon>Archelosauria</taxon>
        <taxon>Archosauria</taxon>
        <taxon>Dinosauria</taxon>
        <taxon>Saurischia</taxon>
        <taxon>Theropoda</taxon>
        <taxon>Coelurosauria</taxon>
        <taxon>Aves</taxon>
        <taxon>Neognathae</taxon>
        <taxon>Neoaves</taxon>
        <taxon>Telluraves</taxon>
        <taxon>Australaves</taxon>
        <taxon>Passeriformes</taxon>
        <taxon>Corvoidea</taxon>
        <taxon>Corvidae</taxon>
        <taxon>Corvus</taxon>
    </lineage>
</organism>
<dbReference type="CDD" id="cd05113">
    <property type="entry name" value="PTKc_Btk_Bmx"/>
    <property type="match status" value="1"/>
</dbReference>
<dbReference type="CDD" id="cd10397">
    <property type="entry name" value="SH2_Tec_Btk"/>
    <property type="match status" value="1"/>
</dbReference>
<evidence type="ECO:0000256" key="4">
    <source>
        <dbReference type="ARBA" id="ARBA00022679"/>
    </source>
</evidence>
<dbReference type="FunFam" id="1.10.510.10:FF:000052">
    <property type="entry name" value="Tyrosine-protein kinase"/>
    <property type="match status" value="1"/>
</dbReference>
<protein>
    <recommendedName>
        <fullName evidence="18">Tyrosine-protein kinase</fullName>
        <ecNumber evidence="18">2.7.10.2</ecNumber>
    </recommendedName>
</protein>
<dbReference type="SMART" id="SM00326">
    <property type="entry name" value="SH3"/>
    <property type="match status" value="1"/>
</dbReference>
<dbReference type="FunFam" id="3.30.200.20:FF:000053">
    <property type="entry name" value="Tyrosine-protein kinase"/>
    <property type="match status" value="1"/>
</dbReference>
<feature type="binding site" evidence="17">
    <location>
        <position position="393"/>
    </location>
    <ligand>
        <name>ATP</name>
        <dbReference type="ChEBI" id="CHEBI:30616"/>
    </ligand>
</feature>
<evidence type="ECO:0000256" key="17">
    <source>
        <dbReference type="PROSITE-ProRule" id="PRU10141"/>
    </source>
</evidence>
<comment type="similarity">
    <text evidence="18">Belongs to the protein kinase superfamily. Tyr protein kinase family.</text>
</comment>
<keyword evidence="5" id="KW-0479">Metal-binding</keyword>
<evidence type="ECO:0000256" key="2">
    <source>
        <dbReference type="ARBA" id="ARBA00022443"/>
    </source>
</evidence>
<dbReference type="PROSITE" id="PS51113">
    <property type="entry name" value="ZF_BTK"/>
    <property type="match status" value="1"/>
</dbReference>
<dbReference type="Pfam" id="PF00169">
    <property type="entry name" value="PH"/>
    <property type="match status" value="1"/>
</dbReference>
<dbReference type="InterPro" id="IPR050198">
    <property type="entry name" value="Non-receptor_tyrosine_kinases"/>
</dbReference>
<dbReference type="Gene3D" id="1.10.510.10">
    <property type="entry name" value="Transferase(Phosphotransferase) domain 1"/>
    <property type="match status" value="1"/>
</dbReference>
<dbReference type="EC" id="2.7.10.2" evidence="18"/>
<evidence type="ECO:0000256" key="18">
    <source>
        <dbReference type="RuleBase" id="RU362096"/>
    </source>
</evidence>
<dbReference type="PRINTS" id="PR00452">
    <property type="entry name" value="SH3DOMAIN"/>
</dbReference>
<dbReference type="PROSITE" id="PS50001">
    <property type="entry name" value="SH2"/>
    <property type="match status" value="1"/>
</dbReference>
<dbReference type="SMART" id="SM00107">
    <property type="entry name" value="BTK"/>
    <property type="match status" value="1"/>
</dbReference>
<evidence type="ECO:0000256" key="7">
    <source>
        <dbReference type="ARBA" id="ARBA00022771"/>
    </source>
</evidence>
<dbReference type="InterPro" id="IPR017441">
    <property type="entry name" value="Protein_kinase_ATP_BS"/>
</dbReference>
<keyword evidence="2 15" id="KW-0728">SH3 domain</keyword>
<gene>
    <name evidence="22" type="ORF">N302_09400</name>
</gene>
<evidence type="ECO:0000256" key="3">
    <source>
        <dbReference type="ARBA" id="ARBA00022553"/>
    </source>
</evidence>
<dbReference type="SUPFAM" id="SSF50729">
    <property type="entry name" value="PH domain-like"/>
    <property type="match status" value="1"/>
</dbReference>
<comment type="cofactor">
    <cofactor evidence="1">
        <name>Zn(2+)</name>
        <dbReference type="ChEBI" id="CHEBI:29105"/>
    </cofactor>
</comment>
<dbReference type="InterPro" id="IPR001245">
    <property type="entry name" value="Ser-Thr/Tyr_kinase_cat_dom"/>
</dbReference>
<evidence type="ECO:0000259" key="19">
    <source>
        <dbReference type="PROSITE" id="PS50001"/>
    </source>
</evidence>
<dbReference type="GO" id="GO:0005829">
    <property type="term" value="C:cytosol"/>
    <property type="evidence" value="ECO:0007669"/>
    <property type="project" value="UniProtKB-ARBA"/>
</dbReference>
<name>A0A091EWZ6_CORBR</name>
<evidence type="ECO:0000256" key="10">
    <source>
        <dbReference type="ARBA" id="ARBA00022840"/>
    </source>
</evidence>
<feature type="domain" description="SH3" evidence="20">
    <location>
        <begin position="176"/>
        <end position="236"/>
    </location>
</feature>
<proteinExistence type="inferred from homology"/>
<dbReference type="PROSITE" id="PS50002">
    <property type="entry name" value="SH3"/>
    <property type="match status" value="1"/>
</dbReference>
<dbReference type="InterPro" id="IPR035574">
    <property type="entry name" value="BTK_SH3"/>
</dbReference>
<dbReference type="InterPro" id="IPR000980">
    <property type="entry name" value="SH2"/>
</dbReference>
<dbReference type="PROSITE" id="PS00109">
    <property type="entry name" value="PROTEIN_KINASE_TYR"/>
    <property type="match status" value="1"/>
</dbReference>
<evidence type="ECO:0000259" key="20">
    <source>
        <dbReference type="PROSITE" id="PS50002"/>
    </source>
</evidence>